<evidence type="ECO:0000313" key="1">
    <source>
        <dbReference type="EMBL" id="CCQ43513.1"/>
    </source>
</evidence>
<sequence length="60" mass="6837">MTPFCGLVMSMQRRTWALQVWWSPRTWPGRGRCSGCSGSGWSARARAHLPWERSAPTTRS</sequence>
<proteinExistence type="predicted"/>
<dbReference type="EMBL" id="HF584016">
    <property type="protein sequence ID" value="CCQ43513.1"/>
    <property type="molecule type" value="Genomic_DNA"/>
</dbReference>
<dbReference type="AlphaFoldDB" id="L8EAT5"/>
<reference evidence="1" key="1">
    <citation type="journal article" date="2013" name="PLoS ONE">
        <title>Direct detection of alternative open reading frames translation products in human significantly expands the proteome.</title>
        <authorList>
            <person name="Vanderperre B."/>
            <person name="Lucier J.-F."/>
            <person name="Motard J."/>
            <person name="Tremblay G."/>
            <person name="Vanderperre S."/>
            <person name="Wisztorski M."/>
            <person name="Salzet M."/>
            <person name="Boisvert F.-M."/>
            <person name="Roucou X."/>
        </authorList>
    </citation>
    <scope>NUCLEOTIDE SEQUENCE</scope>
</reference>
<protein>
    <submittedName>
        <fullName evidence="1">Alternative protein PNKD</fullName>
    </submittedName>
</protein>
<accession>L8EAT5</accession>
<gene>
    <name evidence="1" type="primary">PNKD</name>
</gene>
<dbReference type="ChiTaRS" id="PNKD">
    <property type="organism name" value="human"/>
</dbReference>
<dbReference type="OrthoDB" id="449487at2759"/>
<name>L8EAT5_HUMAN</name>
<organism evidence="1">
    <name type="scientific">Homo sapiens</name>
    <name type="common">Human</name>
    <dbReference type="NCBI Taxonomy" id="9606"/>
    <lineage>
        <taxon>Eukaryota</taxon>
        <taxon>Metazoa</taxon>
        <taxon>Chordata</taxon>
        <taxon>Craniata</taxon>
        <taxon>Vertebrata</taxon>
        <taxon>Euteleostomi</taxon>
        <taxon>Mammalia</taxon>
        <taxon>Eutheria</taxon>
        <taxon>Euarchontoglires</taxon>
        <taxon>Primates</taxon>
        <taxon>Haplorrhini</taxon>
        <taxon>Catarrhini</taxon>
        <taxon>Hominidae</taxon>
        <taxon>Homo</taxon>
    </lineage>
</organism>